<dbReference type="PANTHER" id="PTHR33619:SF3">
    <property type="entry name" value="POLYSACCHARIDE EXPORT PROTEIN GFCE-RELATED"/>
    <property type="match status" value="1"/>
</dbReference>
<gene>
    <name evidence="4" type="ORF">RM540_08695</name>
</gene>
<evidence type="ECO:0000313" key="5">
    <source>
        <dbReference type="Proteomes" id="UP001267426"/>
    </source>
</evidence>
<keyword evidence="1" id="KW-0812">Transmembrane</keyword>
<name>A0ABU3BRA3_9BACT</name>
<proteinExistence type="predicted"/>
<dbReference type="EMBL" id="JAVRHT010000017">
    <property type="protein sequence ID" value="MDT0631819.1"/>
    <property type="molecule type" value="Genomic_DNA"/>
</dbReference>
<keyword evidence="5" id="KW-1185">Reference proteome</keyword>
<evidence type="ECO:0000256" key="2">
    <source>
        <dbReference type="SAM" id="SignalP"/>
    </source>
</evidence>
<dbReference type="Proteomes" id="UP001267426">
    <property type="component" value="Unassembled WGS sequence"/>
</dbReference>
<comment type="caution">
    <text evidence="4">The sequence shown here is derived from an EMBL/GenBank/DDBJ whole genome shotgun (WGS) entry which is preliminary data.</text>
</comment>
<keyword evidence="2" id="KW-0732">Signal</keyword>
<evidence type="ECO:0000259" key="3">
    <source>
        <dbReference type="Pfam" id="PF10531"/>
    </source>
</evidence>
<sequence>MLLRPALTALVLAAALAAPPALAQTIGRVEGREATTGGYYVNARPGEPTTRVYVWGGVQNPGVYEVGSGFDVQGVLSLAGLSVEAEQEPGDPEVYVRVYRPSEGRLLYNAPVSQFVVEPEAHPALTEGDVLTVGVEAVARVDVWGAVQQPGLYEVGPEVDAQGILSLAGGPLLPPLFNNDKREVTVRYVRPGLEEPLFEGALDAFARSRVSLPPPQDGDVIEVAVRQRSGTTFRDVIGIAGGVAGLVTAAVVIVSQLSGSN</sequence>
<feature type="signal peptide" evidence="2">
    <location>
        <begin position="1"/>
        <end position="23"/>
    </location>
</feature>
<feature type="transmembrane region" description="Helical" evidence="1">
    <location>
        <begin position="236"/>
        <end position="257"/>
    </location>
</feature>
<protein>
    <submittedName>
        <fullName evidence="4">SLBB domain-containing protein</fullName>
    </submittedName>
</protein>
<accession>A0ABU3BRA3</accession>
<reference evidence="4 5" key="1">
    <citation type="submission" date="2023-09" db="EMBL/GenBank/DDBJ databases">
        <authorList>
            <person name="Rey-Velasco X."/>
        </authorList>
    </citation>
    <scope>NUCLEOTIDE SEQUENCE [LARGE SCALE GENOMIC DNA]</scope>
    <source>
        <strain evidence="4 5">F394</strain>
    </source>
</reference>
<feature type="domain" description="Soluble ligand binding" evidence="3">
    <location>
        <begin position="51"/>
        <end position="80"/>
    </location>
</feature>
<dbReference type="RefSeq" id="WP_311663163.1">
    <property type="nucleotide sequence ID" value="NZ_JAVRHT010000017.1"/>
</dbReference>
<keyword evidence="1" id="KW-0472">Membrane</keyword>
<evidence type="ECO:0000313" key="4">
    <source>
        <dbReference type="EMBL" id="MDT0631819.1"/>
    </source>
</evidence>
<dbReference type="Pfam" id="PF10531">
    <property type="entry name" value="SLBB"/>
    <property type="match status" value="1"/>
</dbReference>
<keyword evidence="1" id="KW-1133">Transmembrane helix</keyword>
<organism evidence="4 5">
    <name type="scientific">Rubrivirga litoralis</name>
    <dbReference type="NCBI Taxonomy" id="3075598"/>
    <lineage>
        <taxon>Bacteria</taxon>
        <taxon>Pseudomonadati</taxon>
        <taxon>Rhodothermota</taxon>
        <taxon>Rhodothermia</taxon>
        <taxon>Rhodothermales</taxon>
        <taxon>Rubricoccaceae</taxon>
        <taxon>Rubrivirga</taxon>
    </lineage>
</organism>
<evidence type="ECO:0000256" key="1">
    <source>
        <dbReference type="SAM" id="Phobius"/>
    </source>
</evidence>
<dbReference type="InterPro" id="IPR019554">
    <property type="entry name" value="Soluble_ligand-bd"/>
</dbReference>
<feature type="chain" id="PRO_5047375961" evidence="2">
    <location>
        <begin position="24"/>
        <end position="261"/>
    </location>
</feature>
<dbReference type="PANTHER" id="PTHR33619">
    <property type="entry name" value="POLYSACCHARIDE EXPORT PROTEIN GFCE-RELATED"/>
    <property type="match status" value="1"/>
</dbReference>
<dbReference type="InterPro" id="IPR049712">
    <property type="entry name" value="Poly_export"/>
</dbReference>